<keyword evidence="2" id="KW-1185">Reference proteome</keyword>
<sequence>MAGRDGRDDNVKGGTSLVKKSGVLKRICGNPASWSQYPDSFKRSAIFPAWT</sequence>
<protein>
    <submittedName>
        <fullName evidence="1">Uncharacterized protein</fullName>
    </submittedName>
</protein>
<dbReference type="EMBL" id="AEPZ01000010">
    <property type="protein sequence ID" value="EFU81333.1"/>
    <property type="molecule type" value="Genomic_DNA"/>
</dbReference>
<gene>
    <name evidence="1" type="ORF">HMPREF0576_1175</name>
</gene>
<comment type="caution">
    <text evidence="1">The sequence shown here is derived from an EMBL/GenBank/DDBJ whole genome shotgun (WGS) entry which is preliminary data.</text>
</comment>
<evidence type="ECO:0000313" key="1">
    <source>
        <dbReference type="EMBL" id="EFU81333.1"/>
    </source>
</evidence>
<reference evidence="1 2" key="1">
    <citation type="submission" date="2010-12" db="EMBL/GenBank/DDBJ databases">
        <authorList>
            <person name="Muzny D."/>
            <person name="Qin X."/>
            <person name="Deng J."/>
            <person name="Jiang H."/>
            <person name="Liu Y."/>
            <person name="Qu J."/>
            <person name="Song X.-Z."/>
            <person name="Zhang L."/>
            <person name="Thornton R."/>
            <person name="Coyle M."/>
            <person name="Francisco L."/>
            <person name="Jackson L."/>
            <person name="Javaid M."/>
            <person name="Korchina V."/>
            <person name="Kovar C."/>
            <person name="Mata R."/>
            <person name="Mathew T."/>
            <person name="Ngo R."/>
            <person name="Nguyen L."/>
            <person name="Nguyen N."/>
            <person name="Okwuonu G."/>
            <person name="Ongeri F."/>
            <person name="Pham C."/>
            <person name="Simmons D."/>
            <person name="Wilczek-Boney K."/>
            <person name="Hale W."/>
            <person name="Jakkamsetti A."/>
            <person name="Pham P."/>
            <person name="Ruth R."/>
            <person name="San Lucas F."/>
            <person name="Warren J."/>
            <person name="Zhang J."/>
            <person name="Zhao Z."/>
            <person name="Zhou C."/>
            <person name="Zhu D."/>
            <person name="Lee S."/>
            <person name="Bess C."/>
            <person name="Blankenburg K."/>
            <person name="Forbes L."/>
            <person name="Fu Q."/>
            <person name="Gubbala S."/>
            <person name="Hirani K."/>
            <person name="Jayaseelan J.C."/>
            <person name="Lara F."/>
            <person name="Munidasa M."/>
            <person name="Palculict T."/>
            <person name="Patil S."/>
            <person name="Pu L.-L."/>
            <person name="Saada N."/>
            <person name="Tang L."/>
            <person name="Weissenberger G."/>
            <person name="Zhu Y."/>
            <person name="Hemphill L."/>
            <person name="Shang Y."/>
            <person name="Youmans B."/>
            <person name="Ayvaz T."/>
            <person name="Ross M."/>
            <person name="Santibanez J."/>
            <person name="Aqrawi P."/>
            <person name="Gross S."/>
            <person name="Joshi V."/>
            <person name="Fowler G."/>
            <person name="Nazareth L."/>
            <person name="Reid J."/>
            <person name="Worley K."/>
            <person name="Petrosino J."/>
            <person name="Highlander S."/>
            <person name="Gibbs R."/>
        </authorList>
    </citation>
    <scope>NUCLEOTIDE SEQUENCE [LARGE SCALE GENOMIC DNA]</scope>
    <source>
        <strain evidence="1 2">ATCC 35242</strain>
    </source>
</reference>
<proteinExistence type="predicted"/>
<dbReference type="HOGENOM" id="CLU_3100977_0_0_11"/>
<organism evidence="1 2">
    <name type="scientific">Mobiluncus holmesii ATCC 35242</name>
    <dbReference type="NCBI Taxonomy" id="887899"/>
    <lineage>
        <taxon>Bacteria</taxon>
        <taxon>Bacillati</taxon>
        <taxon>Actinomycetota</taxon>
        <taxon>Actinomycetes</taxon>
        <taxon>Actinomycetales</taxon>
        <taxon>Actinomycetaceae</taxon>
        <taxon>Mobiluncus</taxon>
    </lineage>
</organism>
<dbReference type="AlphaFoldDB" id="E6M5P1"/>
<evidence type="ECO:0000313" key="2">
    <source>
        <dbReference type="Proteomes" id="UP000003343"/>
    </source>
</evidence>
<name>E6M5P1_9ACTO</name>
<accession>E6M5P1</accession>
<dbReference type="Proteomes" id="UP000003343">
    <property type="component" value="Unassembled WGS sequence"/>
</dbReference>